<dbReference type="AlphaFoldDB" id="A0A8S1NNK2"/>
<reference evidence="2" key="1">
    <citation type="submission" date="2021-01" db="EMBL/GenBank/DDBJ databases">
        <authorList>
            <consortium name="Genoscope - CEA"/>
            <person name="William W."/>
        </authorList>
    </citation>
    <scope>NUCLEOTIDE SEQUENCE</scope>
</reference>
<feature type="region of interest" description="Disordered" evidence="1">
    <location>
        <begin position="1"/>
        <end position="23"/>
    </location>
</feature>
<evidence type="ECO:0000256" key="1">
    <source>
        <dbReference type="SAM" id="MobiDB-lite"/>
    </source>
</evidence>
<dbReference type="Proteomes" id="UP000692954">
    <property type="component" value="Unassembled WGS sequence"/>
</dbReference>
<evidence type="ECO:0000313" key="2">
    <source>
        <dbReference type="EMBL" id="CAD8088174.1"/>
    </source>
</evidence>
<name>A0A8S1NNK2_9CILI</name>
<accession>A0A8S1NNK2</accession>
<dbReference type="EMBL" id="CAJJDN010000052">
    <property type="protein sequence ID" value="CAD8088174.1"/>
    <property type="molecule type" value="Genomic_DNA"/>
</dbReference>
<comment type="caution">
    <text evidence="2">The sequence shown here is derived from an EMBL/GenBank/DDBJ whole genome shotgun (WGS) entry which is preliminary data.</text>
</comment>
<organism evidence="2 3">
    <name type="scientific">Paramecium sonneborni</name>
    <dbReference type="NCBI Taxonomy" id="65129"/>
    <lineage>
        <taxon>Eukaryota</taxon>
        <taxon>Sar</taxon>
        <taxon>Alveolata</taxon>
        <taxon>Ciliophora</taxon>
        <taxon>Intramacronucleata</taxon>
        <taxon>Oligohymenophorea</taxon>
        <taxon>Peniculida</taxon>
        <taxon>Parameciidae</taxon>
        <taxon>Paramecium</taxon>
    </lineage>
</organism>
<evidence type="ECO:0000313" key="3">
    <source>
        <dbReference type="Proteomes" id="UP000692954"/>
    </source>
</evidence>
<keyword evidence="3" id="KW-1185">Reference proteome</keyword>
<proteinExistence type="predicted"/>
<dbReference type="OrthoDB" id="286342at2759"/>
<gene>
    <name evidence="2" type="ORF">PSON_ATCC_30995.1.T0520220</name>
</gene>
<sequence length="48" mass="5729">MDSKLIRPSTPKKPFDPSLLRQSNKKPFQLRTYQPTNILVIENFYIYT</sequence>
<protein>
    <submittedName>
        <fullName evidence="2">Uncharacterized protein</fullName>
    </submittedName>
</protein>